<dbReference type="OrthoDB" id="683795at2759"/>
<sequence length="281" mass="32413">MLRKKQASIPFKGYYTNWLSTLKKTLLPLLQESLSFPTSPVPLSSHLHLLLHHILSYYDSLDLAVVTDPNNLPHLLFPPWRNPIEHPFLFLGDLHPYVFTNLLRSFLDNDQENNSDQEEQHQEGGEDNRSIYFSGLERPWPVVMAWKDHHPKSLAYKIEQIECGLRLMVPALMDRVKKAQSLFVQRVGKDWVRKKKNKEKEKVEVGEAVKMEMEELVSVFVDANRLRRSVISEIVGELTIYQGALFLEGLALFLVGFQDESLLNQFCSWKTPIGEGTEVSL</sequence>
<organism evidence="2 3">
    <name type="scientific">Turnera subulata</name>
    <dbReference type="NCBI Taxonomy" id="218843"/>
    <lineage>
        <taxon>Eukaryota</taxon>
        <taxon>Viridiplantae</taxon>
        <taxon>Streptophyta</taxon>
        <taxon>Embryophyta</taxon>
        <taxon>Tracheophyta</taxon>
        <taxon>Spermatophyta</taxon>
        <taxon>Magnoliopsida</taxon>
        <taxon>eudicotyledons</taxon>
        <taxon>Gunneridae</taxon>
        <taxon>Pentapetalae</taxon>
        <taxon>rosids</taxon>
        <taxon>fabids</taxon>
        <taxon>Malpighiales</taxon>
        <taxon>Passifloraceae</taxon>
        <taxon>Turnera</taxon>
    </lineage>
</organism>
<evidence type="ECO:0000259" key="1">
    <source>
        <dbReference type="PROSITE" id="PS51806"/>
    </source>
</evidence>
<dbReference type="EMBL" id="JAKUCV010006058">
    <property type="protein sequence ID" value="KAJ4828870.1"/>
    <property type="molecule type" value="Genomic_DNA"/>
</dbReference>
<accession>A0A9Q0J637</accession>
<dbReference type="PROSITE" id="PS51806">
    <property type="entry name" value="DOG1"/>
    <property type="match status" value="1"/>
</dbReference>
<dbReference type="Proteomes" id="UP001141552">
    <property type="component" value="Unassembled WGS sequence"/>
</dbReference>
<dbReference type="GO" id="GO:0006351">
    <property type="term" value="P:DNA-templated transcription"/>
    <property type="evidence" value="ECO:0007669"/>
    <property type="project" value="InterPro"/>
</dbReference>
<reference evidence="2" key="1">
    <citation type="submission" date="2022-02" db="EMBL/GenBank/DDBJ databases">
        <authorList>
            <person name="Henning P.M."/>
            <person name="McCubbin A.G."/>
            <person name="Shore J.S."/>
        </authorList>
    </citation>
    <scope>NUCLEOTIDE SEQUENCE</scope>
    <source>
        <strain evidence="2">F60SS</strain>
        <tissue evidence="2">Leaves</tissue>
    </source>
</reference>
<dbReference type="PANTHER" id="PTHR46354:SF9">
    <property type="entry name" value="PROTEIN INAPERTURATE POLLEN1"/>
    <property type="match status" value="1"/>
</dbReference>
<dbReference type="InterPro" id="IPR025422">
    <property type="entry name" value="TGA_domain"/>
</dbReference>
<dbReference type="AlphaFoldDB" id="A0A9Q0J637"/>
<reference evidence="2" key="2">
    <citation type="journal article" date="2023" name="Plants (Basel)">
        <title>Annotation of the Turnera subulata (Passifloraceae) Draft Genome Reveals the S-Locus Evolved after the Divergence of Turneroideae from Passifloroideae in a Stepwise Manner.</title>
        <authorList>
            <person name="Henning P.M."/>
            <person name="Roalson E.H."/>
            <person name="Mir W."/>
            <person name="McCubbin A.G."/>
            <person name="Shore J.S."/>
        </authorList>
    </citation>
    <scope>NUCLEOTIDE SEQUENCE</scope>
    <source>
        <strain evidence="2">F60SS</strain>
    </source>
</reference>
<feature type="domain" description="DOG1" evidence="1">
    <location>
        <begin position="8"/>
        <end position="267"/>
    </location>
</feature>
<evidence type="ECO:0000313" key="3">
    <source>
        <dbReference type="Proteomes" id="UP001141552"/>
    </source>
</evidence>
<dbReference type="GO" id="GO:0043565">
    <property type="term" value="F:sequence-specific DNA binding"/>
    <property type="evidence" value="ECO:0007669"/>
    <property type="project" value="InterPro"/>
</dbReference>
<dbReference type="Pfam" id="PF14144">
    <property type="entry name" value="DOG1"/>
    <property type="match status" value="1"/>
</dbReference>
<proteinExistence type="predicted"/>
<comment type="caution">
    <text evidence="2">The sequence shown here is derived from an EMBL/GenBank/DDBJ whole genome shotgun (WGS) entry which is preliminary data.</text>
</comment>
<name>A0A9Q0J637_9ROSI</name>
<gene>
    <name evidence="2" type="ORF">Tsubulata_031205</name>
</gene>
<protein>
    <recommendedName>
        <fullName evidence="1">DOG1 domain-containing protein</fullName>
    </recommendedName>
</protein>
<dbReference type="InterPro" id="IPR051886">
    <property type="entry name" value="Seed_Dev/Stress_Resp_Reg"/>
</dbReference>
<dbReference type="PANTHER" id="PTHR46354">
    <property type="entry name" value="DOG1 DOMAIN-CONTAINING PROTEIN"/>
    <property type="match status" value="1"/>
</dbReference>
<evidence type="ECO:0000313" key="2">
    <source>
        <dbReference type="EMBL" id="KAJ4828870.1"/>
    </source>
</evidence>
<keyword evidence="3" id="KW-1185">Reference proteome</keyword>